<gene>
    <name evidence="3" type="ORF">CNEO2_170024</name>
    <name evidence="2" type="ORF">CNEO_43566</name>
    <name evidence="5" type="ORF">CNEONATNEC25_01914</name>
    <name evidence="4" type="ORF">CQ394_04015</name>
</gene>
<feature type="domain" description="DUF2087" evidence="1">
    <location>
        <begin position="13"/>
        <end position="83"/>
    </location>
</feature>
<dbReference type="Proteomes" id="UP000789738">
    <property type="component" value="Unassembled WGS sequence"/>
</dbReference>
<dbReference type="Pfam" id="PF09860">
    <property type="entry name" value="DUF2087"/>
    <property type="match status" value="1"/>
</dbReference>
<reference evidence="3" key="4">
    <citation type="submission" date="2022-10" db="EMBL/GenBank/DDBJ databases">
        <authorList>
            <person name="Aires J."/>
            <person name="Mesa V."/>
        </authorList>
    </citation>
    <scope>NUCLEOTIDE SEQUENCE</scope>
    <source>
        <strain evidence="3">Clostridium neonatale JD116</strain>
    </source>
</reference>
<dbReference type="GeneID" id="68877267"/>
<evidence type="ECO:0000259" key="1">
    <source>
        <dbReference type="Pfam" id="PF09860"/>
    </source>
</evidence>
<dbReference type="AlphaFoldDB" id="A0A2A7MHA2"/>
<name>A0A2A7MHA2_9CLOT</name>
<keyword evidence="6" id="KW-1185">Reference proteome</keyword>
<dbReference type="Proteomes" id="UP000220840">
    <property type="component" value="Unassembled WGS sequence"/>
</dbReference>
<accession>A0A2A7MHA2</accession>
<dbReference type="OrthoDB" id="9789954at2"/>
<organism evidence="4 6">
    <name type="scientific">Clostridium neonatale</name>
    <dbReference type="NCBI Taxonomy" id="137838"/>
    <lineage>
        <taxon>Bacteria</taxon>
        <taxon>Bacillati</taxon>
        <taxon>Bacillota</taxon>
        <taxon>Clostridia</taxon>
        <taxon>Eubacteriales</taxon>
        <taxon>Clostridiaceae</taxon>
        <taxon>Clostridium</taxon>
    </lineage>
</organism>
<dbReference type="EMBL" id="CAMTCP010000088">
    <property type="protein sequence ID" value="CAI3548432.1"/>
    <property type="molecule type" value="Genomic_DNA"/>
</dbReference>
<dbReference type="InterPro" id="IPR018656">
    <property type="entry name" value="DUF2087"/>
</dbReference>
<sequence>MDNIQRFLDECGKIKTWPSKKDKKIEILKYLSNKFEYDKFYTEKEVNAIIDEIHTFNDYFLLRRGMIDYKFLSRTKDGAKYWRNKDE</sequence>
<dbReference type="Proteomes" id="UP001189143">
    <property type="component" value="Unassembled WGS sequence"/>
</dbReference>
<evidence type="ECO:0000313" key="5">
    <source>
        <dbReference type="EMBL" id="VCT84314.1"/>
    </source>
</evidence>
<protein>
    <submittedName>
        <fullName evidence="4">DUF2087 domain-containing protein</fullName>
    </submittedName>
</protein>
<evidence type="ECO:0000313" key="2">
    <source>
        <dbReference type="EMBL" id="CAG9708356.1"/>
    </source>
</evidence>
<evidence type="ECO:0000313" key="4">
    <source>
        <dbReference type="EMBL" id="PEG30897.1"/>
    </source>
</evidence>
<dbReference type="EMBL" id="PDCJ01000001">
    <property type="protein sequence ID" value="PEG30897.1"/>
    <property type="molecule type" value="Genomic_DNA"/>
</dbReference>
<dbReference type="STRING" id="137838.GCA_001458595_02267"/>
<dbReference type="EMBL" id="UWJD01000001">
    <property type="protein sequence ID" value="VCT84314.1"/>
    <property type="molecule type" value="Genomic_DNA"/>
</dbReference>
<evidence type="ECO:0000313" key="7">
    <source>
        <dbReference type="Proteomes" id="UP000431451"/>
    </source>
</evidence>
<reference evidence="4 6" key="1">
    <citation type="submission" date="2017-10" db="EMBL/GenBank/DDBJ databases">
        <title>Effective Description of Clostridium neonatale sp. nov. linked to necrotizing enterocolitis in neonates and a clarification of species assignable to the genus Clostridium (Prazmowski 1880) emend. Lawson and Rainey 2016.</title>
        <authorList>
            <person name="Bernard K."/>
            <person name="Burdz T."/>
            <person name="Wiebe D."/>
            <person name="Balcewich B."/>
            <person name="Alfa M."/>
            <person name="Bernier A.-M."/>
        </authorList>
    </citation>
    <scope>NUCLEOTIDE SEQUENCE [LARGE SCALE GENOMIC DNA]</scope>
    <source>
        <strain evidence="4 6">LCDC99A005</strain>
    </source>
</reference>
<dbReference type="EMBL" id="CAKJVE010000004">
    <property type="protein sequence ID" value="CAG9708356.1"/>
    <property type="molecule type" value="Genomic_DNA"/>
</dbReference>
<reference evidence="2" key="3">
    <citation type="submission" date="2021-10" db="EMBL/GenBank/DDBJ databases">
        <authorList>
            <person name="Mesa V."/>
        </authorList>
    </citation>
    <scope>NUCLEOTIDE SEQUENCE</scope>
    <source>
        <strain evidence="2">CC3_PB</strain>
    </source>
</reference>
<proteinExistence type="predicted"/>
<dbReference type="RefSeq" id="WP_058295062.1">
    <property type="nucleotide sequence ID" value="NZ_CAKJVD010000054.1"/>
</dbReference>
<reference evidence="5 7" key="2">
    <citation type="submission" date="2018-06" db="EMBL/GenBank/DDBJ databases">
        <authorList>
            <consortium name="IHU Genomes"/>
        </authorList>
    </citation>
    <scope>NUCLEOTIDE SEQUENCE [LARGE SCALE GENOMIC DNA]</scope>
    <source>
        <strain evidence="5 7">NEC25</strain>
    </source>
</reference>
<evidence type="ECO:0000313" key="3">
    <source>
        <dbReference type="EMBL" id="CAI3548432.1"/>
    </source>
</evidence>
<dbReference type="Proteomes" id="UP000431451">
    <property type="component" value="Unassembled WGS sequence"/>
</dbReference>
<evidence type="ECO:0000313" key="6">
    <source>
        <dbReference type="Proteomes" id="UP000220840"/>
    </source>
</evidence>